<sequence>MQSRQSCPPNPSTSTSQTLSDPIELDLSEGLTRTAVLHPDLRRADQRRAPEHALAEAVSLAHALQSLEVVDELVVRVPKARPGYLFGSGKVDELGEWLHDREVKLVIIDGPVTPVQQRNLEKAWQVKILDRTGLILEIFADRAQTREGVLQVDLAALNYQKTRLVRSWTHLERQRGGLGFVGGPGETQIEADRRALDERINQIRRALDKVVKTRGLHRKARAKVPYPIVAFVGYTNAGKSTLFNTLTGAEVMAKDMLFATLDPTMRGLELPSGQNIILSDTVGFISDLPTQLVAAFRATLEEVLDADLILHVRDIAHPDSQEQAEDVRDILESLGVAEKARNNMIEVWNKVDLLDEDGLRAAENVADRHARHVAISATTGHNLDGLLALIDEALRPDMSVETLSLPFSAGEAVAWLHANKLVKSSDVKDMRMIVEVEWSGKQKNQFFKTHSTIFEDQPE</sequence>
<dbReference type="OrthoDB" id="9812272at2"/>
<evidence type="ECO:0000259" key="9">
    <source>
        <dbReference type="PROSITE" id="PS51705"/>
    </source>
</evidence>
<dbReference type="GO" id="GO:0046872">
    <property type="term" value="F:metal ion binding"/>
    <property type="evidence" value="ECO:0007669"/>
    <property type="project" value="UniProtKB-KW"/>
</dbReference>
<dbReference type="RefSeq" id="WP_108782074.1">
    <property type="nucleotide sequence ID" value="NZ_OMKW01000002.1"/>
</dbReference>
<dbReference type="EMBL" id="OMKW01000002">
    <property type="protein sequence ID" value="SPF29369.1"/>
    <property type="molecule type" value="Genomic_DNA"/>
</dbReference>
<comment type="cofactor">
    <cofactor evidence="7">
        <name>Mg(2+)</name>
        <dbReference type="ChEBI" id="CHEBI:18420"/>
    </cofactor>
</comment>
<feature type="binding site" evidence="6">
    <location>
        <begin position="280"/>
        <end position="283"/>
    </location>
    <ligand>
        <name>GTP</name>
        <dbReference type="ChEBI" id="CHEBI:37565"/>
    </ligand>
</feature>
<dbReference type="CDD" id="cd01878">
    <property type="entry name" value="HflX"/>
    <property type="match status" value="1"/>
</dbReference>
<dbReference type="InterPro" id="IPR016496">
    <property type="entry name" value="GTPase_HflX"/>
</dbReference>
<evidence type="ECO:0000256" key="3">
    <source>
        <dbReference type="ARBA" id="ARBA00022842"/>
    </source>
</evidence>
<feature type="binding site" evidence="6">
    <location>
        <begin position="233"/>
        <end position="240"/>
    </location>
    <ligand>
        <name>GTP</name>
        <dbReference type="ChEBI" id="CHEBI:37565"/>
    </ligand>
</feature>
<keyword evidence="5" id="KW-0963">Cytoplasm</keyword>
<dbReference type="Proteomes" id="UP000244932">
    <property type="component" value="Unassembled WGS sequence"/>
</dbReference>
<reference evidence="10 11" key="1">
    <citation type="submission" date="2018-03" db="EMBL/GenBank/DDBJ databases">
        <authorList>
            <person name="Keele B.F."/>
        </authorList>
    </citation>
    <scope>NUCLEOTIDE SEQUENCE [LARGE SCALE GENOMIC DNA]</scope>
    <source>
        <strain evidence="10 11">CeCT 8812</strain>
    </source>
</reference>
<dbReference type="Pfam" id="PF13167">
    <property type="entry name" value="GTP-bdg_N"/>
    <property type="match status" value="1"/>
</dbReference>
<dbReference type="PRINTS" id="PR00326">
    <property type="entry name" value="GTP1OBG"/>
</dbReference>
<dbReference type="Gene3D" id="6.10.250.2860">
    <property type="match status" value="1"/>
</dbReference>
<feature type="region of interest" description="Disordered" evidence="8">
    <location>
        <begin position="1"/>
        <end position="22"/>
    </location>
</feature>
<dbReference type="AlphaFoldDB" id="A0A2R8AAX5"/>
<evidence type="ECO:0000256" key="4">
    <source>
        <dbReference type="ARBA" id="ARBA00023134"/>
    </source>
</evidence>
<dbReference type="SUPFAM" id="SSF52540">
    <property type="entry name" value="P-loop containing nucleoside triphosphate hydrolases"/>
    <property type="match status" value="1"/>
</dbReference>
<feature type="binding site" evidence="6">
    <location>
        <begin position="258"/>
        <end position="262"/>
    </location>
    <ligand>
        <name>GTP</name>
        <dbReference type="ChEBI" id="CHEBI:37565"/>
    </ligand>
</feature>
<keyword evidence="3 7" id="KW-0460">Magnesium</keyword>
<feature type="compositionally biased region" description="Polar residues" evidence="8">
    <location>
        <begin position="1"/>
        <end position="20"/>
    </location>
</feature>
<comment type="similarity">
    <text evidence="5">Belongs to the TRAFAC class OBG-HflX-like GTPase superfamily. HflX GTPase family.</text>
</comment>
<dbReference type="InterPro" id="IPR032305">
    <property type="entry name" value="GTP-bd_M"/>
</dbReference>
<keyword evidence="11" id="KW-1185">Reference proteome</keyword>
<keyword evidence="2 5" id="KW-0547">Nucleotide-binding</keyword>
<feature type="binding site" evidence="6">
    <location>
        <begin position="376"/>
        <end position="378"/>
    </location>
    <ligand>
        <name>GTP</name>
        <dbReference type="ChEBI" id="CHEBI:37565"/>
    </ligand>
</feature>
<dbReference type="NCBIfam" id="TIGR03156">
    <property type="entry name" value="GTP_HflX"/>
    <property type="match status" value="1"/>
</dbReference>
<protein>
    <recommendedName>
        <fullName evidence="5">GTPase HflX</fullName>
    </recommendedName>
    <alternativeName>
        <fullName evidence="5">GTP-binding protein HflX</fullName>
    </alternativeName>
</protein>
<proteinExistence type="inferred from homology"/>
<evidence type="ECO:0000256" key="6">
    <source>
        <dbReference type="PIRSR" id="PIRSR006809-1"/>
    </source>
</evidence>
<dbReference type="GO" id="GO:0043022">
    <property type="term" value="F:ribosome binding"/>
    <property type="evidence" value="ECO:0007669"/>
    <property type="project" value="TreeGrafter"/>
</dbReference>
<keyword evidence="4 5" id="KW-0342">GTP-binding</keyword>
<dbReference type="PANTHER" id="PTHR10229">
    <property type="entry name" value="GTP-BINDING PROTEIN HFLX"/>
    <property type="match status" value="1"/>
</dbReference>
<comment type="subcellular location">
    <subcellularLocation>
        <location evidence="5">Cytoplasm</location>
    </subcellularLocation>
    <text evidence="5">May associate with membranes.</text>
</comment>
<dbReference type="Gene3D" id="3.40.50.11060">
    <property type="entry name" value="GTPase HflX, N-terminal domain"/>
    <property type="match status" value="1"/>
</dbReference>
<feature type="binding site" evidence="6">
    <location>
        <begin position="349"/>
        <end position="352"/>
    </location>
    <ligand>
        <name>GTP</name>
        <dbReference type="ChEBI" id="CHEBI:37565"/>
    </ligand>
</feature>
<comment type="function">
    <text evidence="5">GTPase that associates with the 50S ribosomal subunit and may have a role during protein synthesis or ribosome biogenesis.</text>
</comment>
<dbReference type="Pfam" id="PF01926">
    <property type="entry name" value="MMR_HSR1"/>
    <property type="match status" value="1"/>
</dbReference>
<evidence type="ECO:0000256" key="8">
    <source>
        <dbReference type="SAM" id="MobiDB-lite"/>
    </source>
</evidence>
<dbReference type="FunFam" id="3.40.50.300:FF:000886">
    <property type="entry name" value="Putative GTP-binding protein 6"/>
    <property type="match status" value="1"/>
</dbReference>
<dbReference type="InterPro" id="IPR042108">
    <property type="entry name" value="GTPase_HflX_N_sf"/>
</dbReference>
<dbReference type="GO" id="GO:0003924">
    <property type="term" value="F:GTPase activity"/>
    <property type="evidence" value="ECO:0007669"/>
    <property type="project" value="UniProtKB-UniRule"/>
</dbReference>
<evidence type="ECO:0000313" key="10">
    <source>
        <dbReference type="EMBL" id="SPF29369.1"/>
    </source>
</evidence>
<name>A0A2R8AAX5_9RHOB</name>
<evidence type="ECO:0000256" key="5">
    <source>
        <dbReference type="HAMAP-Rule" id="MF_00900"/>
    </source>
</evidence>
<dbReference type="Pfam" id="PF16360">
    <property type="entry name" value="GTP-bdg_M"/>
    <property type="match status" value="1"/>
</dbReference>
<evidence type="ECO:0000313" key="11">
    <source>
        <dbReference type="Proteomes" id="UP000244932"/>
    </source>
</evidence>
<gene>
    <name evidence="5 10" type="primary">hflX</name>
    <name evidence="10" type="ORF">POI8812_01677</name>
</gene>
<evidence type="ECO:0000256" key="7">
    <source>
        <dbReference type="PIRSR" id="PIRSR006809-2"/>
    </source>
</evidence>
<feature type="binding site" evidence="7">
    <location>
        <position position="240"/>
    </location>
    <ligand>
        <name>Mg(2+)</name>
        <dbReference type="ChEBI" id="CHEBI:18420"/>
    </ligand>
</feature>
<dbReference type="InterPro" id="IPR030394">
    <property type="entry name" value="G_HFLX_dom"/>
</dbReference>
<feature type="binding site" evidence="7">
    <location>
        <position position="260"/>
    </location>
    <ligand>
        <name>Mg(2+)</name>
        <dbReference type="ChEBI" id="CHEBI:18420"/>
    </ligand>
</feature>
<dbReference type="InterPro" id="IPR006073">
    <property type="entry name" value="GTP-bd"/>
</dbReference>
<dbReference type="HAMAP" id="MF_00900">
    <property type="entry name" value="GTPase_HflX"/>
    <property type="match status" value="1"/>
</dbReference>
<dbReference type="InterPro" id="IPR025121">
    <property type="entry name" value="GTPase_HflX_N"/>
</dbReference>
<dbReference type="PROSITE" id="PS51705">
    <property type="entry name" value="G_HFLX"/>
    <property type="match status" value="1"/>
</dbReference>
<comment type="subunit">
    <text evidence="5">Monomer. Associates with the 50S ribosomal subunit.</text>
</comment>
<accession>A0A2R8AAX5</accession>
<keyword evidence="1 7" id="KW-0479">Metal-binding</keyword>
<organism evidence="10 11">
    <name type="scientific">Pontivivens insulae</name>
    <dbReference type="NCBI Taxonomy" id="1639689"/>
    <lineage>
        <taxon>Bacteria</taxon>
        <taxon>Pseudomonadati</taxon>
        <taxon>Pseudomonadota</taxon>
        <taxon>Alphaproteobacteria</taxon>
        <taxon>Rhodobacterales</taxon>
        <taxon>Paracoccaceae</taxon>
        <taxon>Pontivivens</taxon>
    </lineage>
</organism>
<feature type="domain" description="Hflx-type G" evidence="9">
    <location>
        <begin position="227"/>
        <end position="398"/>
    </location>
</feature>
<dbReference type="PANTHER" id="PTHR10229:SF0">
    <property type="entry name" value="GTP-BINDING PROTEIN 6-RELATED"/>
    <property type="match status" value="1"/>
</dbReference>
<dbReference type="GO" id="GO:0005737">
    <property type="term" value="C:cytoplasm"/>
    <property type="evidence" value="ECO:0007669"/>
    <property type="project" value="UniProtKB-SubCell"/>
</dbReference>
<evidence type="ECO:0000256" key="1">
    <source>
        <dbReference type="ARBA" id="ARBA00022723"/>
    </source>
</evidence>
<dbReference type="Gene3D" id="3.40.50.300">
    <property type="entry name" value="P-loop containing nucleotide triphosphate hydrolases"/>
    <property type="match status" value="1"/>
</dbReference>
<dbReference type="GO" id="GO:0005525">
    <property type="term" value="F:GTP binding"/>
    <property type="evidence" value="ECO:0007669"/>
    <property type="project" value="UniProtKB-UniRule"/>
</dbReference>
<dbReference type="InterPro" id="IPR027417">
    <property type="entry name" value="P-loop_NTPase"/>
</dbReference>
<evidence type="ECO:0000256" key="2">
    <source>
        <dbReference type="ARBA" id="ARBA00022741"/>
    </source>
</evidence>
<dbReference type="PIRSF" id="PIRSF006809">
    <property type="entry name" value="GTP-binding_hflX_prd"/>
    <property type="match status" value="1"/>
</dbReference>